<evidence type="ECO:0000256" key="10">
    <source>
        <dbReference type="ARBA" id="ARBA00047837"/>
    </source>
</evidence>
<comment type="pathway">
    <text evidence="8">Cofactor biosynthesis; tocopherol biosynthesis.</text>
</comment>
<evidence type="ECO:0000256" key="9">
    <source>
        <dbReference type="ARBA" id="ARBA00033069"/>
    </source>
</evidence>
<dbReference type="InterPro" id="IPR050407">
    <property type="entry name" value="Geranylgeranyl_reductase"/>
</dbReference>
<protein>
    <recommendedName>
        <fullName evidence="12">Geranylgeranyl diphosphate reductase, chloroplastic</fullName>
        <ecNumber evidence="3">1.3.1.83</ecNumber>
    </recommendedName>
    <alternativeName>
        <fullName evidence="9">Geranylgeranyl reductase</fullName>
    </alternativeName>
</protein>
<dbReference type="GO" id="GO:0045550">
    <property type="term" value="F:geranylgeranyl reductase activity"/>
    <property type="evidence" value="ECO:0007669"/>
    <property type="project" value="TreeGrafter"/>
</dbReference>
<dbReference type="InterPro" id="IPR036188">
    <property type="entry name" value="FAD/NAD-bd_sf"/>
</dbReference>
<feature type="compositionally biased region" description="Low complexity" evidence="13">
    <location>
        <begin position="1"/>
        <end position="17"/>
    </location>
</feature>
<proteinExistence type="inferred from homology"/>
<dbReference type="EMBL" id="LR862134">
    <property type="protein sequence ID" value="CAD1839973.1"/>
    <property type="molecule type" value="Genomic_DNA"/>
</dbReference>
<keyword evidence="5" id="KW-0521">NADP</keyword>
<organism evidence="14">
    <name type="scientific">Ananas comosus var. bracteatus</name>
    <name type="common">red pineapple</name>
    <dbReference type="NCBI Taxonomy" id="296719"/>
    <lineage>
        <taxon>Eukaryota</taxon>
        <taxon>Viridiplantae</taxon>
        <taxon>Streptophyta</taxon>
        <taxon>Embryophyta</taxon>
        <taxon>Tracheophyta</taxon>
        <taxon>Spermatophyta</taxon>
        <taxon>Magnoliopsida</taxon>
        <taxon>Liliopsida</taxon>
        <taxon>Poales</taxon>
        <taxon>Bromeliaceae</taxon>
        <taxon>Bromelioideae</taxon>
        <taxon>Ananas</taxon>
    </lineage>
</organism>
<dbReference type="FunFam" id="3.50.50.60:FF:000083">
    <property type="entry name" value="Geranylgeranyl diphosphate reductase"/>
    <property type="match status" value="1"/>
</dbReference>
<keyword evidence="7" id="KW-0149">Chlorophyll biosynthesis</keyword>
<keyword evidence="6" id="KW-0560">Oxidoreductase</keyword>
<evidence type="ECO:0000256" key="13">
    <source>
        <dbReference type="SAM" id="MobiDB-lite"/>
    </source>
</evidence>
<dbReference type="GO" id="GO:0102067">
    <property type="term" value="F:geranylgeranyl diphosphate reductase activity"/>
    <property type="evidence" value="ECO:0007669"/>
    <property type="project" value="UniProtKB-EC"/>
</dbReference>
<dbReference type="GO" id="GO:0015995">
    <property type="term" value="P:chlorophyll biosynthetic process"/>
    <property type="evidence" value="ECO:0007669"/>
    <property type="project" value="UniProtKB-KW"/>
</dbReference>
<evidence type="ECO:0000256" key="11">
    <source>
        <dbReference type="ARBA" id="ARBA00058147"/>
    </source>
</evidence>
<dbReference type="EC" id="1.3.1.83" evidence="3"/>
<name>A0A6V7QA18_ANACO</name>
<gene>
    <name evidence="14" type="ORF">CB5_LOCUS23184</name>
</gene>
<evidence type="ECO:0000256" key="1">
    <source>
        <dbReference type="ARBA" id="ARBA00005173"/>
    </source>
</evidence>
<dbReference type="PANTHER" id="PTHR42685">
    <property type="entry name" value="GERANYLGERANYL DIPHOSPHATE REDUCTASE"/>
    <property type="match status" value="1"/>
</dbReference>
<evidence type="ECO:0000313" key="14">
    <source>
        <dbReference type="EMBL" id="CAD1839973.1"/>
    </source>
</evidence>
<dbReference type="Gene3D" id="3.50.50.60">
    <property type="entry name" value="FAD/NAD(P)-binding domain"/>
    <property type="match status" value="1"/>
</dbReference>
<evidence type="ECO:0000256" key="7">
    <source>
        <dbReference type="ARBA" id="ARBA00023171"/>
    </source>
</evidence>
<evidence type="ECO:0000256" key="6">
    <source>
        <dbReference type="ARBA" id="ARBA00023002"/>
    </source>
</evidence>
<evidence type="ECO:0000256" key="12">
    <source>
        <dbReference type="ARBA" id="ARBA00067953"/>
    </source>
</evidence>
<feature type="region of interest" description="Disordered" evidence="13">
    <location>
        <begin position="1"/>
        <end position="52"/>
    </location>
</feature>
<evidence type="ECO:0000256" key="4">
    <source>
        <dbReference type="ARBA" id="ARBA00022531"/>
    </source>
</evidence>
<comment type="catalytic activity">
    <reaction evidence="10">
        <text>phytyl diphosphate + 3 NADP(+) = geranylgeranyl diphosphate + 3 NADPH + 3 H(+)</text>
        <dbReference type="Rhea" id="RHEA:26229"/>
        <dbReference type="ChEBI" id="CHEBI:15378"/>
        <dbReference type="ChEBI" id="CHEBI:57533"/>
        <dbReference type="ChEBI" id="CHEBI:57783"/>
        <dbReference type="ChEBI" id="CHEBI:58349"/>
        <dbReference type="ChEBI" id="CHEBI:75434"/>
        <dbReference type="EC" id="1.3.1.83"/>
    </reaction>
</comment>
<comment type="pathway">
    <text evidence="1">Porphyrin-containing compound metabolism; chlorophyll biosynthesis.</text>
</comment>
<evidence type="ECO:0000256" key="3">
    <source>
        <dbReference type="ARBA" id="ARBA00012380"/>
    </source>
</evidence>
<comment type="similarity">
    <text evidence="2">Belongs to the geranylgeranyl reductase family. ChlP subfamily.</text>
</comment>
<sequence>MAAATAATMSLSSSFSSGLQIRSPNPNPNPRRRRGGRVMGSGAGAGGGCAGAAPEPRGAKPCGGAIPPAMLDEFAIPASLVDRRVTRMRLLSPSNLASDFSRHLRPAAHIAMLRREVLDSFLRSRAQSQGAHLLPALLTSLSLPSSPLHPYLLHYIPSGAGAGAGPATSTLAVDVVVGADGANSRVARCIGAGDYSTAIAFQERVRLPPAGMAAYADLAEMYVGDDVSPDFYAWVFPKCDHVAVGTGTAAAKPAIRRLQAAARARAAPKLAGGVVVRVEAHPIPEHPRPRRVAGRAALVGDAAGVAEADLKREYLRRWDEEFAGTFRFLDALQRVFYGSNAAREALVELCGDEYVQRMTFDSYLHKKMAAGRPLDDLGLLWKSAGSLLRATILGREVERLRSL</sequence>
<evidence type="ECO:0000256" key="2">
    <source>
        <dbReference type="ARBA" id="ARBA00006632"/>
    </source>
</evidence>
<dbReference type="GO" id="GO:0009535">
    <property type="term" value="C:chloroplast thylakoid membrane"/>
    <property type="evidence" value="ECO:0007669"/>
    <property type="project" value="TreeGrafter"/>
</dbReference>
<keyword evidence="4" id="KW-0602">Photosynthesis</keyword>
<dbReference type="PANTHER" id="PTHR42685:SF13">
    <property type="entry name" value="GERANYLGERANYL DIPHOSPHATE REDUCTASE"/>
    <property type="match status" value="1"/>
</dbReference>
<comment type="function">
    <text evidence="11">Catalyzes the reduction of geranylgeranyl diphosphate to phytyl diphosphate, providing phytol for both tocopherol and chlorophyll synthesis.</text>
</comment>
<dbReference type="SUPFAM" id="SSF51905">
    <property type="entry name" value="FAD/NAD(P)-binding domain"/>
    <property type="match status" value="1"/>
</dbReference>
<evidence type="ECO:0000256" key="8">
    <source>
        <dbReference type="ARBA" id="ARBA00024015"/>
    </source>
</evidence>
<feature type="compositionally biased region" description="Gly residues" evidence="13">
    <location>
        <begin position="37"/>
        <end position="50"/>
    </location>
</feature>
<dbReference type="GO" id="GO:0015979">
    <property type="term" value="P:photosynthesis"/>
    <property type="evidence" value="ECO:0007669"/>
    <property type="project" value="UniProtKB-KW"/>
</dbReference>
<evidence type="ECO:0000256" key="5">
    <source>
        <dbReference type="ARBA" id="ARBA00022857"/>
    </source>
</evidence>
<dbReference type="AlphaFoldDB" id="A0A6V7QA18"/>
<accession>A0A6V7QA18</accession>
<reference evidence="14" key="1">
    <citation type="submission" date="2020-07" db="EMBL/GenBank/DDBJ databases">
        <authorList>
            <person name="Lin J."/>
        </authorList>
    </citation>
    <scope>NUCLEOTIDE SEQUENCE</scope>
</reference>